<evidence type="ECO:0000256" key="5">
    <source>
        <dbReference type="SAM" id="Coils"/>
    </source>
</evidence>
<dbReference type="Pfam" id="PF13445">
    <property type="entry name" value="zf-RING_UBOX"/>
    <property type="match status" value="1"/>
</dbReference>
<dbReference type="InterPro" id="IPR027370">
    <property type="entry name" value="Znf-RING_euk"/>
</dbReference>
<name>A0AAU9JM29_9CILI</name>
<dbReference type="InterPro" id="IPR032350">
    <property type="entry name" value="Nbr1_FW"/>
</dbReference>
<evidence type="ECO:0000256" key="4">
    <source>
        <dbReference type="PROSITE-ProRule" id="PRU00175"/>
    </source>
</evidence>
<dbReference type="Pfam" id="PF16158">
    <property type="entry name" value="N_BRCA1_IG"/>
    <property type="match status" value="1"/>
</dbReference>
<keyword evidence="5" id="KW-0175">Coiled coil</keyword>
<dbReference type="EMBL" id="CAJZBQ010000041">
    <property type="protein sequence ID" value="CAG9327028.1"/>
    <property type="molecule type" value="Genomic_DNA"/>
</dbReference>
<keyword evidence="8" id="KW-1185">Reference proteome</keyword>
<dbReference type="Gene3D" id="2.60.40.10">
    <property type="entry name" value="Immunoglobulins"/>
    <property type="match status" value="1"/>
</dbReference>
<gene>
    <name evidence="7" type="ORF">BSTOLATCC_MIC42286</name>
</gene>
<dbReference type="PROSITE" id="PS50089">
    <property type="entry name" value="ZF_RING_2"/>
    <property type="match status" value="1"/>
</dbReference>
<evidence type="ECO:0000256" key="3">
    <source>
        <dbReference type="ARBA" id="ARBA00022833"/>
    </source>
</evidence>
<dbReference type="InterPro" id="IPR013783">
    <property type="entry name" value="Ig-like_fold"/>
</dbReference>
<evidence type="ECO:0000313" key="7">
    <source>
        <dbReference type="EMBL" id="CAG9327028.1"/>
    </source>
</evidence>
<dbReference type="Proteomes" id="UP001162131">
    <property type="component" value="Unassembled WGS sequence"/>
</dbReference>
<keyword evidence="2 4" id="KW-0863">Zinc-finger</keyword>
<dbReference type="GO" id="GO:0008270">
    <property type="term" value="F:zinc ion binding"/>
    <property type="evidence" value="ECO:0007669"/>
    <property type="project" value="UniProtKB-KW"/>
</dbReference>
<dbReference type="InterPro" id="IPR017907">
    <property type="entry name" value="Znf_RING_CS"/>
</dbReference>
<dbReference type="PROSITE" id="PS00518">
    <property type="entry name" value="ZF_RING_1"/>
    <property type="match status" value="1"/>
</dbReference>
<feature type="coiled-coil region" evidence="5">
    <location>
        <begin position="158"/>
        <end position="185"/>
    </location>
</feature>
<organism evidence="7 8">
    <name type="scientific">Blepharisma stoltei</name>
    <dbReference type="NCBI Taxonomy" id="1481888"/>
    <lineage>
        <taxon>Eukaryota</taxon>
        <taxon>Sar</taxon>
        <taxon>Alveolata</taxon>
        <taxon>Ciliophora</taxon>
        <taxon>Postciliodesmatophora</taxon>
        <taxon>Heterotrichea</taxon>
        <taxon>Heterotrichida</taxon>
        <taxon>Blepharismidae</taxon>
        <taxon>Blepharisma</taxon>
    </lineage>
</organism>
<evidence type="ECO:0000259" key="6">
    <source>
        <dbReference type="PROSITE" id="PS50089"/>
    </source>
</evidence>
<dbReference type="InterPro" id="IPR013083">
    <property type="entry name" value="Znf_RING/FYVE/PHD"/>
</dbReference>
<comment type="caution">
    <text evidence="7">The sequence shown here is derived from an EMBL/GenBank/DDBJ whole genome shotgun (WGS) entry which is preliminary data.</text>
</comment>
<keyword evidence="1" id="KW-0479">Metal-binding</keyword>
<accession>A0AAU9JM29</accession>
<dbReference type="SUPFAM" id="SSF57850">
    <property type="entry name" value="RING/U-box"/>
    <property type="match status" value="1"/>
</dbReference>
<dbReference type="CDD" id="cd14947">
    <property type="entry name" value="NBR1_like"/>
    <property type="match status" value="1"/>
</dbReference>
<evidence type="ECO:0000313" key="8">
    <source>
        <dbReference type="Proteomes" id="UP001162131"/>
    </source>
</evidence>
<reference evidence="7" key="1">
    <citation type="submission" date="2021-09" db="EMBL/GenBank/DDBJ databases">
        <authorList>
            <consortium name="AG Swart"/>
            <person name="Singh M."/>
            <person name="Singh A."/>
            <person name="Seah K."/>
            <person name="Emmerich C."/>
        </authorList>
    </citation>
    <scope>NUCLEOTIDE SEQUENCE</scope>
    <source>
        <strain evidence="7">ATCC30299</strain>
    </source>
</reference>
<sequence>MEELIVCGVCLERFDMSNKAPLMLLCGHTFCKTCLTMMNKNGLGILCPNDRTKDLRSLNSLPKNFSLISIIEELDNRKTKSLKVVIPAKRENLNKANTEIEGLKGLKKVLTEEQERSLKELKAGFKKVREVVDKKEVELSNLITQTHGNLDQKISKLETSLQNYIKNEETELKKLEEIKAKSGEDFELDSSKSKIIDPPLAECEEVKEMISKLPVKVLLAPSNIENAINKSARILDETLARVSPLSAVFVRDVRVMDGDRFVAGASFVKTWRLRNDGEEAWNEGCWCMFSHGDFSGEAVVVDSAWAGEEVDVSVICVAPSNPGRFRSYWKLVDCDGLVFGPVLWTEIVVFSVS</sequence>
<evidence type="ECO:0000256" key="2">
    <source>
        <dbReference type="ARBA" id="ARBA00022771"/>
    </source>
</evidence>
<evidence type="ECO:0000256" key="1">
    <source>
        <dbReference type="ARBA" id="ARBA00022723"/>
    </source>
</evidence>
<protein>
    <recommendedName>
        <fullName evidence="6">RING-type domain-containing protein</fullName>
    </recommendedName>
</protein>
<dbReference type="AlphaFoldDB" id="A0AAU9JM29"/>
<dbReference type="PANTHER" id="PTHR20930:SF0">
    <property type="entry name" value="PROTEIN ILRUN"/>
    <property type="match status" value="1"/>
</dbReference>
<feature type="domain" description="RING-type" evidence="6">
    <location>
        <begin position="7"/>
        <end position="51"/>
    </location>
</feature>
<dbReference type="PANTHER" id="PTHR20930">
    <property type="entry name" value="OVARIAN CARCINOMA ANTIGEN CA125-RELATED"/>
    <property type="match status" value="1"/>
</dbReference>
<dbReference type="InterPro" id="IPR001841">
    <property type="entry name" value="Znf_RING"/>
</dbReference>
<keyword evidence="3" id="KW-0862">Zinc</keyword>
<proteinExistence type="predicted"/>
<dbReference type="SMART" id="SM00184">
    <property type="entry name" value="RING"/>
    <property type="match status" value="1"/>
</dbReference>
<dbReference type="Gene3D" id="3.30.40.10">
    <property type="entry name" value="Zinc/RING finger domain, C3HC4 (zinc finger)"/>
    <property type="match status" value="1"/>
</dbReference>